<sequence length="42" mass="4857">MSATVFMPMTLWPWTNGKWYDSANASRAFFQLTLDVNSRSVK</sequence>
<reference evidence="1" key="1">
    <citation type="submission" date="2020-05" db="EMBL/GenBank/DDBJ databases">
        <authorList>
            <person name="Chiriac C."/>
            <person name="Salcher M."/>
            <person name="Ghai R."/>
            <person name="Kavagutti S V."/>
        </authorList>
    </citation>
    <scope>NUCLEOTIDE SEQUENCE</scope>
</reference>
<dbReference type="EMBL" id="CAEZXR010000083">
    <property type="protein sequence ID" value="CAB4699905.1"/>
    <property type="molecule type" value="Genomic_DNA"/>
</dbReference>
<protein>
    <submittedName>
        <fullName evidence="1">Unannotated protein</fullName>
    </submittedName>
</protein>
<name>A0A6J6PT10_9ZZZZ</name>
<gene>
    <name evidence="1" type="ORF">UFOPK2579_00885</name>
</gene>
<evidence type="ECO:0000313" key="1">
    <source>
        <dbReference type="EMBL" id="CAB4699905.1"/>
    </source>
</evidence>
<accession>A0A6J6PT10</accession>
<dbReference type="AlphaFoldDB" id="A0A6J6PT10"/>
<proteinExistence type="predicted"/>
<organism evidence="1">
    <name type="scientific">freshwater metagenome</name>
    <dbReference type="NCBI Taxonomy" id="449393"/>
    <lineage>
        <taxon>unclassified sequences</taxon>
        <taxon>metagenomes</taxon>
        <taxon>ecological metagenomes</taxon>
    </lineage>
</organism>